<dbReference type="InParanoid" id="G4U294"/>
<dbReference type="HOGENOM" id="CLU_1778219_0_0_1"/>
<organism evidence="1 2">
    <name type="scientific">Serendipita indica (strain DSM 11827)</name>
    <name type="common">Root endophyte fungus</name>
    <name type="synonym">Piriformospora indica</name>
    <dbReference type="NCBI Taxonomy" id="1109443"/>
    <lineage>
        <taxon>Eukaryota</taxon>
        <taxon>Fungi</taxon>
        <taxon>Dikarya</taxon>
        <taxon>Basidiomycota</taxon>
        <taxon>Agaricomycotina</taxon>
        <taxon>Agaricomycetes</taxon>
        <taxon>Sebacinales</taxon>
        <taxon>Serendipitaceae</taxon>
        <taxon>Serendipita</taxon>
    </lineage>
</organism>
<reference evidence="1 2" key="1">
    <citation type="journal article" date="2011" name="PLoS Pathog.">
        <title>Endophytic Life Strategies Decoded by Genome and Transcriptome Analyses of the Mutualistic Root Symbiont Piriformospora indica.</title>
        <authorList>
            <person name="Zuccaro A."/>
            <person name="Lahrmann U."/>
            <person name="Guldener U."/>
            <person name="Langen G."/>
            <person name="Pfiffi S."/>
            <person name="Biedenkopf D."/>
            <person name="Wong P."/>
            <person name="Samans B."/>
            <person name="Grimm C."/>
            <person name="Basiewicz M."/>
            <person name="Murat C."/>
            <person name="Martin F."/>
            <person name="Kogel K.H."/>
        </authorList>
    </citation>
    <scope>NUCLEOTIDE SEQUENCE [LARGE SCALE GENOMIC DNA]</scope>
    <source>
        <strain evidence="1 2">DSM 11827</strain>
    </source>
</reference>
<protein>
    <submittedName>
        <fullName evidence="1">Uncharacterized protein</fullName>
    </submittedName>
</protein>
<dbReference type="EMBL" id="CAFZ01001859">
    <property type="protein sequence ID" value="CCA77687.1"/>
    <property type="molecule type" value="Genomic_DNA"/>
</dbReference>
<proteinExistence type="predicted"/>
<dbReference type="Proteomes" id="UP000007148">
    <property type="component" value="Unassembled WGS sequence"/>
</dbReference>
<accession>G4U294</accession>
<name>G4U294_SERID</name>
<gene>
    <name evidence="1" type="ORF">PIIN_11665</name>
</gene>
<sequence length="146" mass="15899">MAIRCRLENIDDSGVLSDLDERRFCGLYTLRVTLENGVAPPDSRFVSSRHACDLTPQLGQLRQVSTSEVGQEAKTYTVSVSIEHGPIASAQGSLLLEVDLSQTNFGFSWRYWDGVWMFCTPKLEKILPSLSVRSPSVDGGGSGGSS</sequence>
<dbReference type="AlphaFoldDB" id="G4U294"/>
<keyword evidence="2" id="KW-1185">Reference proteome</keyword>
<evidence type="ECO:0000313" key="1">
    <source>
        <dbReference type="EMBL" id="CCA77687.1"/>
    </source>
</evidence>
<comment type="caution">
    <text evidence="1">The sequence shown here is derived from an EMBL/GenBank/DDBJ whole genome shotgun (WGS) entry which is preliminary data.</text>
</comment>
<evidence type="ECO:0000313" key="2">
    <source>
        <dbReference type="Proteomes" id="UP000007148"/>
    </source>
</evidence>